<dbReference type="RefSeq" id="WP_070117603.1">
    <property type="nucleotide sequence ID" value="NZ_MASR01000001.1"/>
</dbReference>
<dbReference type="STRING" id="1524254.PHACT_10035"/>
<dbReference type="EMBL" id="MASR01000001">
    <property type="protein sequence ID" value="OFE13435.1"/>
    <property type="molecule type" value="Genomic_DNA"/>
</dbReference>
<dbReference type="OrthoDB" id="767052at2"/>
<sequence length="97" mass="11071">MTFPTYDLTLHKTYYEKGFFNLGVSVDKYVRPQSGEVKLFLGSSKRILTGKVNREANLNGTPRIHGGSELRDWFFKNFKMKDQVVVTVLAPTEIQIG</sequence>
<comment type="caution">
    <text evidence="1">The sequence shown here is derived from an EMBL/GenBank/DDBJ whole genome shotgun (WGS) entry which is preliminary data.</text>
</comment>
<evidence type="ECO:0000313" key="2">
    <source>
        <dbReference type="Proteomes" id="UP000175669"/>
    </source>
</evidence>
<organism evidence="1 2">
    <name type="scientific">Pseudohongiella acticola</name>
    <dbReference type="NCBI Taxonomy" id="1524254"/>
    <lineage>
        <taxon>Bacteria</taxon>
        <taxon>Pseudomonadati</taxon>
        <taxon>Pseudomonadota</taxon>
        <taxon>Gammaproteobacteria</taxon>
        <taxon>Pseudomonadales</taxon>
        <taxon>Pseudohongiellaceae</taxon>
        <taxon>Pseudohongiella</taxon>
    </lineage>
</organism>
<evidence type="ECO:0000313" key="1">
    <source>
        <dbReference type="EMBL" id="OFE13435.1"/>
    </source>
</evidence>
<name>A0A1E8CMA5_9GAMM</name>
<protein>
    <submittedName>
        <fullName evidence="1">Uncharacterized protein</fullName>
    </submittedName>
</protein>
<dbReference type="AlphaFoldDB" id="A0A1E8CMA5"/>
<proteinExistence type="predicted"/>
<keyword evidence="2" id="KW-1185">Reference proteome</keyword>
<dbReference type="Proteomes" id="UP000175669">
    <property type="component" value="Unassembled WGS sequence"/>
</dbReference>
<gene>
    <name evidence="1" type="ORF">PHACT_10035</name>
</gene>
<accession>A0A1E8CMA5</accession>
<reference evidence="2" key="1">
    <citation type="submission" date="2016-07" db="EMBL/GenBank/DDBJ databases">
        <authorList>
            <person name="Florea S."/>
            <person name="Webb J.S."/>
            <person name="Jaromczyk J."/>
            <person name="Schardl C.L."/>
        </authorList>
    </citation>
    <scope>NUCLEOTIDE SEQUENCE [LARGE SCALE GENOMIC DNA]</scope>
    <source>
        <strain evidence="2">KCTC 42131</strain>
    </source>
</reference>